<sequence>MSCSQSDAHEPVAIVGMGCRWPGGVRSGSQFWEFLCNKTDGWKSFEHPRFSSHAFYHPDPNRPGSMSMKGAFLLEEDARLFDHSFFGITSLEAETLDPSQRKLLEVTYEAIENAGETLDSISGSRTGVFVGNFCLDHWMIQSRDWDYPRPYAFTGAGTSILANRISYTFNLQGPRAEGYGRGEGYGAIYLKKAALAVADNLPIRAMIRGTAINSNGRTGGITRPSTNGQELVIREAYRNAGGIPFRDTSYFECHGTGTYVGDPIEVAAIGRVFAADRSADDPLLIGSIKSSIGHSEGASALASIIKVVLAFENGAIPPIFDLKTRNSNIDFEGARVRPVTEVTSWPKDRLQRASINSFGYGGANGHCIIDHVNNVFSDYIAPGVFHLRTKGTHNSATATLTNCNADMIIDYESNVYSNGKVNGNGSSIRDGMAMGHRPIVKKLKSQSTINATTRQFVILPLSAHSEGSFKLNLDTLPLAIRNYPLADIAYTLSAKRSRFAYRSFCIVNKDQPPENLTVDRKITRAPLQPSNIGFVFTGQGAQWHGMGAELFDYQVFRNTIHYLDDVLDALPNRPSWSLHSIISGSNDATLVHRADISQTICTAVQVGVVDLLASWSVRPVGVCGHSSGEIAAAYASGHISAAEAIVAAYFRGQAVSKNNRAGAMLAVGLDAETVAQKYLGGRENMVKLAAINSGNSVTLSGDVIVIEEIAAAMTQNNIFNRTLNTGGNAYHSHHMLQVGEEYIEMLTKGLTYIRELGLTSADQRYPRVPWVSSVTPSKSIGDFNNAAVYWRANLESPVCFSDAVSRLVAQKDLQPHVLLEIGPHPALKTPLEHSVKASEPAISYVSTLKRQEDCRKSMLRCAGTLFALNVDMDLTTVNAVDEVDGLGFKHGHTCTGLAPYQYAYGELNYYETRLSKEYRFRTALRHDLLGSKIVGTAKLRPQWRNILRLKALPWLGDHRLGTNSVLPGAAYIAMAVEAVLRAHEELHQPAKAQAFLLENVTIKKALVIPEDDHGIEIITTLELANATWATFSVSSVGSETNEWTEHSTGRIKIEFEPGEDHLKEAQKTVYTPLSLDLKAWYKKLLSIGLNYGPVFQPLSNASADPTSQTATATVNLNPAEGHASEQRYAVHPASLDGAIQLGLIAYYQGHTTKASTAFVPVYLSHLYISNSTSYGSCTVVAHGQKRGIRSVSLGFQMLGPKGEILLDAKGLRCTSFTGEHAQVDSTFCTPLTRLVWKPDFRMLSNRQARSLFPPPKENIEKSVLWAITNKLAHFVVLSMYDQFGELKDGPKPSGEDVAQFFEWIKRKGRTDHSPMMEEARHLASNALLLPAIEELVSQAPEVIEVKIANLLHNNAADILYERKTGIDLIISKELLTPLYTTGLLMTGIYPQLSHVLTGLAHSNPDMRVLEIGGGTGGATRIAMEAFTRPNGVKAYLDYTFTDISAGFLSSTREAMSDVRDIHFSVLDIEVDLIKQGYEEKKYDLIIACQVLHATSNMHNTLVNCRRLLKPGGRLVLVETNKNFIVPGVVVGTFTGYWAGVPDGRVDAPFQGLKDWDSSLKGAGFSGLDLVLDDFPGPNNTTSVIVSTALTNEVNSRLIPVHLYCSGSAVQSLGEQLSNELEHRGMLGKLFTADDGLEGLSPDSHVIALLDDDHLLINSSERNFAIFQQLTRRAASLVVVTNSGLVKGRNADGAVVQGLLRVLQSENPENQYTTIDLDGDNFRVGKSEVAELARCIVNLESKLQQAVSSTEEEDSFRDREFTWQDGCLWVSRHVPDTGYHAHYSSSGGSIKLELLPLNSQGSIRAAFETAGVLKSLHFSPCNDHLQPLPAGFIDVKVAAIGLSSKDLDIWAGRSQENHFSAEYSGVITAVGSGVQGFNIGDRVYGLGKGQFGNYTRVPAAFASKLQATDDDIQMASMPLAYTTAVYALDHVAQLCEGQSVLIQSATKEIGLASACLASSKGATIFVMIDTPEHERFFVEELNVPTPNIITKYSLDNLRRAAQTTCRGSFDVIIGSSRIRPLSSLAPVLAPLGCLIDVDRVDAQSNSSVSLDQLSTVATYRTVDALTILDVDPALGQSLMQAADNYYRKGLIRPIQSITALDVAQLAPALAEFPTLPGKLVVSFKRNDSLVRMTPRAPTIQFNSEACYVITGALGSLGRSMVRWMAERGARYLALLSRRDVSRVPGASDFVDSLNSRGVYTECFACDVAQKDQVIDIIKQISTRRSIKGVVHAAVSYLDLSFDKLSPETWAKGISAKVHGTKNLHEATLSSPLDFFVMTTSALSTYAFATQSAYTAANNFQDSFARQRVQMGLPGSTVSFSLARRKTPLSVANLHTYLDPRAMMNKRLEDIADGSASSTQPRWYNDGRVSLMMRGFQDALQWSAQRQGSLSNGSPKDTVGQLRVEFEAAVREGGSAKRDSITRMAQTLIIAAVAEMLFVDVESIDPAKSVAELGVDSLIAAELRRWFVQTLGARISMLDLLDPGVSIRMRAADIVNKALLSEE</sequence>
<evidence type="ECO:0000313" key="1">
    <source>
        <dbReference type="EMBL" id="KAJ8123127.1"/>
    </source>
</evidence>
<keyword evidence="2" id="KW-1185">Reference proteome</keyword>
<dbReference type="EMBL" id="JAPESX010000123">
    <property type="protein sequence ID" value="KAJ8123127.1"/>
    <property type="molecule type" value="Genomic_DNA"/>
</dbReference>
<protein>
    <submittedName>
        <fullName evidence="1">Uncharacterized protein</fullName>
    </submittedName>
</protein>
<evidence type="ECO:0000313" key="2">
    <source>
        <dbReference type="Proteomes" id="UP001153334"/>
    </source>
</evidence>
<reference evidence="1" key="1">
    <citation type="submission" date="2022-11" db="EMBL/GenBank/DDBJ databases">
        <title>Genome Sequence of Nemania bipapillata.</title>
        <authorList>
            <person name="Buettner E."/>
        </authorList>
    </citation>
    <scope>NUCLEOTIDE SEQUENCE</scope>
    <source>
        <strain evidence="1">CP14</strain>
    </source>
</reference>
<name>A0ACC2J6J5_9PEZI</name>
<organism evidence="1 2">
    <name type="scientific">Nemania bipapillata</name>
    <dbReference type="NCBI Taxonomy" id="110536"/>
    <lineage>
        <taxon>Eukaryota</taxon>
        <taxon>Fungi</taxon>
        <taxon>Dikarya</taxon>
        <taxon>Ascomycota</taxon>
        <taxon>Pezizomycotina</taxon>
        <taxon>Sordariomycetes</taxon>
        <taxon>Xylariomycetidae</taxon>
        <taxon>Xylariales</taxon>
        <taxon>Xylariaceae</taxon>
        <taxon>Nemania</taxon>
    </lineage>
</organism>
<gene>
    <name evidence="1" type="ORF">ONZ43_g846</name>
</gene>
<accession>A0ACC2J6J5</accession>
<proteinExistence type="predicted"/>
<comment type="caution">
    <text evidence="1">The sequence shown here is derived from an EMBL/GenBank/DDBJ whole genome shotgun (WGS) entry which is preliminary data.</text>
</comment>
<dbReference type="Proteomes" id="UP001153334">
    <property type="component" value="Unassembled WGS sequence"/>
</dbReference>